<evidence type="ECO:0000313" key="5">
    <source>
        <dbReference type="Proteomes" id="UP000276776"/>
    </source>
</evidence>
<dbReference type="SUPFAM" id="SSF52058">
    <property type="entry name" value="L domain-like"/>
    <property type="match status" value="1"/>
</dbReference>
<keyword evidence="5" id="KW-1185">Reference proteome</keyword>
<evidence type="ECO:0000313" key="4">
    <source>
        <dbReference type="EMBL" id="VDM98778.1"/>
    </source>
</evidence>
<keyword evidence="1" id="KW-0433">Leucine-rich repeat</keyword>
<accession>A0A0N5CR36</accession>
<dbReference type="WBParaSite" id="TCLT_0000268601-mRNA-1">
    <property type="protein sequence ID" value="TCLT_0000268601-mRNA-1"/>
    <property type="gene ID" value="TCLT_0000268601"/>
</dbReference>
<feature type="signal peptide" evidence="3">
    <location>
        <begin position="1"/>
        <end position="25"/>
    </location>
</feature>
<evidence type="ECO:0000256" key="3">
    <source>
        <dbReference type="SAM" id="SignalP"/>
    </source>
</evidence>
<keyword evidence="3" id="KW-0732">Signal</keyword>
<dbReference type="InterPro" id="IPR050333">
    <property type="entry name" value="SLRP"/>
</dbReference>
<dbReference type="Pfam" id="PF13855">
    <property type="entry name" value="LRR_8"/>
    <property type="match status" value="1"/>
</dbReference>
<dbReference type="AlphaFoldDB" id="A0A0N5CR36"/>
<sequence>MLSKLLITSILALISFRSSTPEVLSFCPNNCQCENSEMVTCEEASFDKIPVIWQSTIRALHIKNSSLRVIHKNAFKKYTDLEELIIEDCKELRSIEKFSFKGLHRLKLLRLANNPSLSEIAKNAFSQISNRHGLRIQLLNNSFHRIRHGLFRRLSHLREFTLENQNLKIETNAFAGLTQVDFFNLFGVISFGLRPFENVTRIHRLEIGRSQFSISDGIFAAISHVREIYITSNDIQSIDTGAFNGLYTIGCLTVSNNKIGNISGHAFSNIINIGDIVIEQNNIQHLETEALISEAWRTSFRDNVLHCSCAITWLKHINVKNYFLIYYF</sequence>
<reference evidence="6" key="1">
    <citation type="submission" date="2017-02" db="UniProtKB">
        <authorList>
            <consortium name="WormBaseParasite"/>
        </authorList>
    </citation>
    <scope>IDENTIFICATION</scope>
</reference>
<evidence type="ECO:0000256" key="1">
    <source>
        <dbReference type="ARBA" id="ARBA00022614"/>
    </source>
</evidence>
<evidence type="ECO:0000313" key="6">
    <source>
        <dbReference type="WBParaSite" id="TCLT_0000268601-mRNA-1"/>
    </source>
</evidence>
<dbReference type="EMBL" id="UYYF01000629">
    <property type="protein sequence ID" value="VDM98778.1"/>
    <property type="molecule type" value="Genomic_DNA"/>
</dbReference>
<dbReference type="InterPro" id="IPR032675">
    <property type="entry name" value="LRR_dom_sf"/>
</dbReference>
<dbReference type="OMA" id="INDFCPT"/>
<organism evidence="6">
    <name type="scientific">Thelazia callipaeda</name>
    <name type="common">Oriental eyeworm</name>
    <name type="synonym">Parasitic nematode</name>
    <dbReference type="NCBI Taxonomy" id="103827"/>
    <lineage>
        <taxon>Eukaryota</taxon>
        <taxon>Metazoa</taxon>
        <taxon>Ecdysozoa</taxon>
        <taxon>Nematoda</taxon>
        <taxon>Chromadorea</taxon>
        <taxon>Rhabditida</taxon>
        <taxon>Spirurina</taxon>
        <taxon>Spiruromorpha</taxon>
        <taxon>Thelazioidea</taxon>
        <taxon>Thelaziidae</taxon>
        <taxon>Thelazia</taxon>
    </lineage>
</organism>
<dbReference type="InterPro" id="IPR001611">
    <property type="entry name" value="Leu-rich_rpt"/>
</dbReference>
<keyword evidence="2" id="KW-0677">Repeat</keyword>
<reference evidence="4 5" key="2">
    <citation type="submission" date="2018-11" db="EMBL/GenBank/DDBJ databases">
        <authorList>
            <consortium name="Pathogen Informatics"/>
        </authorList>
    </citation>
    <scope>NUCLEOTIDE SEQUENCE [LARGE SCALE GENOMIC DNA]</scope>
</reference>
<dbReference type="Gene3D" id="3.80.10.10">
    <property type="entry name" value="Ribonuclease Inhibitor"/>
    <property type="match status" value="2"/>
</dbReference>
<dbReference type="InterPro" id="IPR026906">
    <property type="entry name" value="LRR_5"/>
</dbReference>
<dbReference type="PANTHER" id="PTHR45712">
    <property type="entry name" value="AGAP008170-PA"/>
    <property type="match status" value="1"/>
</dbReference>
<feature type="chain" id="PRO_5043126372" evidence="3">
    <location>
        <begin position="26"/>
        <end position="328"/>
    </location>
</feature>
<dbReference type="Pfam" id="PF13306">
    <property type="entry name" value="LRR_5"/>
    <property type="match status" value="1"/>
</dbReference>
<dbReference type="GO" id="GO:0005615">
    <property type="term" value="C:extracellular space"/>
    <property type="evidence" value="ECO:0007669"/>
    <property type="project" value="TreeGrafter"/>
</dbReference>
<dbReference type="STRING" id="103827.A0A0N5CR36"/>
<dbReference type="PANTHER" id="PTHR45712:SF28">
    <property type="entry name" value="LEUCINE-RICH REPEAT-CONTAINING PROTEIN 70-LIKE"/>
    <property type="match status" value="1"/>
</dbReference>
<name>A0A0N5CR36_THECL</name>
<protein>
    <submittedName>
        <fullName evidence="6">LRRNT domain-containing protein</fullName>
    </submittedName>
</protein>
<dbReference type="OrthoDB" id="6363818at2759"/>
<evidence type="ECO:0000256" key="2">
    <source>
        <dbReference type="ARBA" id="ARBA00022737"/>
    </source>
</evidence>
<dbReference type="Proteomes" id="UP000276776">
    <property type="component" value="Unassembled WGS sequence"/>
</dbReference>
<proteinExistence type="predicted"/>
<gene>
    <name evidence="4" type="ORF">TCLT_LOCUS2687</name>
</gene>